<gene>
    <name evidence="10" type="ORF">SAMN04489717_4962</name>
</gene>
<protein>
    <submittedName>
        <fullName evidence="10">ATP-binding cassette, subfamily B</fullName>
    </submittedName>
</protein>
<accession>A0A1H1XFQ4</accession>
<evidence type="ECO:0000256" key="4">
    <source>
        <dbReference type="ARBA" id="ARBA00022840"/>
    </source>
</evidence>
<dbReference type="PROSITE" id="PS50929">
    <property type="entry name" value="ABC_TM1F"/>
    <property type="match status" value="1"/>
</dbReference>
<keyword evidence="2 7" id="KW-0812">Transmembrane</keyword>
<dbReference type="OrthoDB" id="9806127at2"/>
<dbReference type="RefSeq" id="WP_092655961.1">
    <property type="nucleotide sequence ID" value="NZ_LT629732.1"/>
</dbReference>
<evidence type="ECO:0000256" key="7">
    <source>
        <dbReference type="SAM" id="Phobius"/>
    </source>
</evidence>
<feature type="domain" description="ABC transporter" evidence="8">
    <location>
        <begin position="341"/>
        <end position="587"/>
    </location>
</feature>
<dbReference type="Gene3D" id="3.40.50.300">
    <property type="entry name" value="P-loop containing nucleotide triphosphate hydrolases"/>
    <property type="match status" value="1"/>
</dbReference>
<evidence type="ECO:0000256" key="3">
    <source>
        <dbReference type="ARBA" id="ARBA00022741"/>
    </source>
</evidence>
<evidence type="ECO:0000256" key="5">
    <source>
        <dbReference type="ARBA" id="ARBA00022989"/>
    </source>
</evidence>
<dbReference type="PROSITE" id="PS50893">
    <property type="entry name" value="ABC_TRANSPORTER_2"/>
    <property type="match status" value="1"/>
</dbReference>
<feature type="domain" description="ABC transmembrane type-1" evidence="9">
    <location>
        <begin position="31"/>
        <end position="305"/>
    </location>
</feature>
<keyword evidence="5 7" id="KW-1133">Transmembrane helix</keyword>
<evidence type="ECO:0000256" key="1">
    <source>
        <dbReference type="ARBA" id="ARBA00004651"/>
    </source>
</evidence>
<organism evidence="10 11">
    <name type="scientific">Actinopolymorpha singaporensis</name>
    <dbReference type="NCBI Taxonomy" id="117157"/>
    <lineage>
        <taxon>Bacteria</taxon>
        <taxon>Bacillati</taxon>
        <taxon>Actinomycetota</taxon>
        <taxon>Actinomycetes</taxon>
        <taxon>Propionibacteriales</taxon>
        <taxon>Actinopolymorphaceae</taxon>
        <taxon>Actinopolymorpha</taxon>
    </lineage>
</organism>
<dbReference type="Proteomes" id="UP000198983">
    <property type="component" value="Chromosome I"/>
</dbReference>
<keyword evidence="3" id="KW-0547">Nucleotide-binding</keyword>
<evidence type="ECO:0000256" key="6">
    <source>
        <dbReference type="ARBA" id="ARBA00023136"/>
    </source>
</evidence>
<dbReference type="InterPro" id="IPR039421">
    <property type="entry name" value="Type_1_exporter"/>
</dbReference>
<keyword evidence="4 10" id="KW-0067">ATP-binding</keyword>
<dbReference type="GO" id="GO:0016887">
    <property type="term" value="F:ATP hydrolysis activity"/>
    <property type="evidence" value="ECO:0007669"/>
    <property type="project" value="InterPro"/>
</dbReference>
<feature type="transmembrane region" description="Helical" evidence="7">
    <location>
        <begin position="21"/>
        <end position="46"/>
    </location>
</feature>
<dbReference type="InterPro" id="IPR036640">
    <property type="entry name" value="ABC1_TM_sf"/>
</dbReference>
<dbReference type="InterPro" id="IPR027417">
    <property type="entry name" value="P-loop_NTPase"/>
</dbReference>
<dbReference type="PROSITE" id="PS00211">
    <property type="entry name" value="ABC_TRANSPORTER_1"/>
    <property type="match status" value="1"/>
</dbReference>
<dbReference type="PANTHER" id="PTHR24221:SF654">
    <property type="entry name" value="ATP-BINDING CASSETTE SUB-FAMILY B MEMBER 6"/>
    <property type="match status" value="1"/>
</dbReference>
<dbReference type="AlphaFoldDB" id="A0A1H1XFQ4"/>
<dbReference type="InterPro" id="IPR011527">
    <property type="entry name" value="ABC1_TM_dom"/>
</dbReference>
<dbReference type="SUPFAM" id="SSF52540">
    <property type="entry name" value="P-loop containing nucleoside triphosphate hydrolases"/>
    <property type="match status" value="1"/>
</dbReference>
<dbReference type="GO" id="GO:0034040">
    <property type="term" value="F:ATPase-coupled lipid transmembrane transporter activity"/>
    <property type="evidence" value="ECO:0007669"/>
    <property type="project" value="TreeGrafter"/>
</dbReference>
<comment type="subcellular location">
    <subcellularLocation>
        <location evidence="1">Cell membrane</location>
        <topology evidence="1">Multi-pass membrane protein</topology>
    </subcellularLocation>
</comment>
<dbReference type="GO" id="GO:0005886">
    <property type="term" value="C:plasma membrane"/>
    <property type="evidence" value="ECO:0007669"/>
    <property type="project" value="UniProtKB-SubCell"/>
</dbReference>
<dbReference type="Gene3D" id="1.20.1560.10">
    <property type="entry name" value="ABC transporter type 1, transmembrane domain"/>
    <property type="match status" value="1"/>
</dbReference>
<dbReference type="EMBL" id="LT629732">
    <property type="protein sequence ID" value="SDT08113.1"/>
    <property type="molecule type" value="Genomic_DNA"/>
</dbReference>
<keyword evidence="11" id="KW-1185">Reference proteome</keyword>
<reference evidence="10 11" key="1">
    <citation type="submission" date="2016-10" db="EMBL/GenBank/DDBJ databases">
        <authorList>
            <person name="de Groot N.N."/>
        </authorList>
    </citation>
    <scope>NUCLEOTIDE SEQUENCE [LARGE SCALE GENOMIC DNA]</scope>
    <source>
        <strain evidence="10 11">DSM 22024</strain>
    </source>
</reference>
<dbReference type="PANTHER" id="PTHR24221">
    <property type="entry name" value="ATP-BINDING CASSETTE SUB-FAMILY B"/>
    <property type="match status" value="1"/>
</dbReference>
<dbReference type="Pfam" id="PF00005">
    <property type="entry name" value="ABC_tran"/>
    <property type="match status" value="1"/>
</dbReference>
<dbReference type="InterPro" id="IPR017871">
    <property type="entry name" value="ABC_transporter-like_CS"/>
</dbReference>
<dbReference type="GO" id="GO:0140359">
    <property type="term" value="F:ABC-type transporter activity"/>
    <property type="evidence" value="ECO:0007669"/>
    <property type="project" value="InterPro"/>
</dbReference>
<evidence type="ECO:0000313" key="11">
    <source>
        <dbReference type="Proteomes" id="UP000198983"/>
    </source>
</evidence>
<sequence>MRSSLRGIWLVVAMSVRVSPWQSLLCLAESLGSVISLLQPLYLAWFVDGVLHHDTARMAVAVTAFAASTGLSWGLGMAGCDARIRQFERVGFAFDTEIARITASIPTIDHLESGKYLDQLQALRDQQGALGMALNNVLNTFKNVVFAGGTMLLAAGADVRLLLLVVAGLPGVVATRWIIRWQARAEEVSAEPGRLATHLLDLSTTAGPGAEVRVFGLRDVVRHRLDRAVARWRAPTVDLARRTELVNAVCEAFFFGSAGAVLAWMVHDAIRGQVPVSALVLAVMLVGRLQSTANVLRWSIHNISRLTRTTGRFLWLRDYDREVRAAHRGAQPPPASLRHGITLEGLNYAYPETADPSLRDVSLHLPAGSVVALVGENGAGKSTLVKLLTGLYRPTAGRVLVDGVDLDDLDLPAWRTRVSGAFQDYARVEFTARESIGVGDLPRVDDEAEVSRALREGAGEDVLTALPSGLATQLGSSWPEGVELSGGQWQRLAIARGMMRTDPLLLVLDEPTAALDAATEHALFERYAAAARAAGGRGAVTLLVTHRFSTVAAADLVVVLDGGRVAEVGSHAELVAARGHYAELYELQARGYR</sequence>
<feature type="transmembrane region" description="Helical" evidence="7">
    <location>
        <begin position="58"/>
        <end position="80"/>
    </location>
</feature>
<dbReference type="GO" id="GO:0005524">
    <property type="term" value="F:ATP binding"/>
    <property type="evidence" value="ECO:0007669"/>
    <property type="project" value="UniProtKB-KW"/>
</dbReference>
<proteinExistence type="predicted"/>
<keyword evidence="6 7" id="KW-0472">Membrane</keyword>
<dbReference type="InterPro" id="IPR003593">
    <property type="entry name" value="AAA+_ATPase"/>
</dbReference>
<dbReference type="SMART" id="SM00382">
    <property type="entry name" value="AAA"/>
    <property type="match status" value="1"/>
</dbReference>
<evidence type="ECO:0000256" key="2">
    <source>
        <dbReference type="ARBA" id="ARBA00022692"/>
    </source>
</evidence>
<evidence type="ECO:0000313" key="10">
    <source>
        <dbReference type="EMBL" id="SDT08113.1"/>
    </source>
</evidence>
<dbReference type="InterPro" id="IPR003439">
    <property type="entry name" value="ABC_transporter-like_ATP-bd"/>
</dbReference>
<feature type="transmembrane region" description="Helical" evidence="7">
    <location>
        <begin position="133"/>
        <end position="155"/>
    </location>
</feature>
<evidence type="ECO:0000259" key="8">
    <source>
        <dbReference type="PROSITE" id="PS50893"/>
    </source>
</evidence>
<dbReference type="STRING" id="117157.SAMN04489717_4962"/>
<evidence type="ECO:0000259" key="9">
    <source>
        <dbReference type="PROSITE" id="PS50929"/>
    </source>
</evidence>
<name>A0A1H1XFQ4_9ACTN</name>
<dbReference type="SUPFAM" id="SSF90123">
    <property type="entry name" value="ABC transporter transmembrane region"/>
    <property type="match status" value="1"/>
</dbReference>